<dbReference type="GO" id="GO:0006355">
    <property type="term" value="P:regulation of DNA-templated transcription"/>
    <property type="evidence" value="ECO:0007669"/>
    <property type="project" value="InterPro"/>
</dbReference>
<dbReference type="PATRIC" id="fig|1328313.3.peg.632"/>
<dbReference type="Gene3D" id="1.10.287.130">
    <property type="match status" value="1"/>
</dbReference>
<evidence type="ECO:0000256" key="14">
    <source>
        <dbReference type="ARBA" id="ARBA00043094"/>
    </source>
</evidence>
<feature type="domain" description="Histidine kinase" evidence="15">
    <location>
        <begin position="145"/>
        <end position="360"/>
    </location>
</feature>
<evidence type="ECO:0000256" key="1">
    <source>
        <dbReference type="ARBA" id="ARBA00000085"/>
    </source>
</evidence>
<dbReference type="SUPFAM" id="SSF55874">
    <property type="entry name" value="ATPase domain of HSP90 chaperone/DNA topoisomerase II/histidine kinase"/>
    <property type="match status" value="1"/>
</dbReference>
<dbReference type="SUPFAM" id="SSF55785">
    <property type="entry name" value="PYP-like sensor domain (PAS domain)"/>
    <property type="match status" value="1"/>
</dbReference>
<dbReference type="Pfam" id="PF02518">
    <property type="entry name" value="HATPase_c"/>
    <property type="match status" value="1"/>
</dbReference>
<sequence>MVRWAVCNEAKVFSELILNNINSSILVTDAELKILYANPAAESFFKLSARRLKELSFEQLFRYSSFDLERVQQAIPTNQGFTDTEVSLVTIDENHAMAEMSFTPVKSHKETHLLIEVHPIDQIKRVSQESFVQSQMLASRDLIRGLAHEIKNPLGGIRGAAQLLDKMLSDNELKECTQIIMDQSDRLRNLVDRLLGPNRLPKRSQTNIHKILEQIRQLIELESDTDVVKFYRDYDPSIPEFVVDEEQIHQALLNIVRNAYQALHSQGQGKITFQTRIASKETIHGQRHKLAAIIKIIDNGPGIPEHIRDTLFYPMITTKSDGTGLGLSIAQTLINQHRGRIHCESWPGHTEFTVYLPIEL</sequence>
<dbReference type="EC" id="2.7.13.3" evidence="2"/>
<comment type="function">
    <text evidence="11">Member of the two-component regulatory system NtrB/NtrC, which controls expression of the nitrogen-regulated (ntr) genes in response to nitrogen limitation. Under conditions of nitrogen limitation, NtrB autophosphorylates and transfers the phosphoryl group to NtrC. In the presence of nitrogen, acts as a phosphatase that dephosphorylates and inactivates NtrC.</text>
</comment>
<dbReference type="GO" id="GO:0005524">
    <property type="term" value="F:ATP binding"/>
    <property type="evidence" value="ECO:0007669"/>
    <property type="project" value="UniProtKB-KW"/>
</dbReference>
<protein>
    <recommendedName>
        <fullName evidence="12">Sensory histidine kinase/phosphatase NtrB</fullName>
        <ecNumber evidence="2">2.7.13.3</ecNumber>
    </recommendedName>
    <alternativeName>
        <fullName evidence="13">Nitrogen regulation protein NR(II)</fullName>
    </alternativeName>
    <alternativeName>
        <fullName evidence="14">Nitrogen regulator II</fullName>
    </alternativeName>
</protein>
<dbReference type="STRING" id="1328313.DS2_03040"/>
<dbReference type="RefSeq" id="WP_051479567.1">
    <property type="nucleotide sequence ID" value="NZ_ARZY01000003.1"/>
</dbReference>
<dbReference type="PRINTS" id="PR00344">
    <property type="entry name" value="BCTRLSENSOR"/>
</dbReference>
<dbReference type="Proteomes" id="UP000019276">
    <property type="component" value="Unassembled WGS sequence"/>
</dbReference>
<dbReference type="PANTHER" id="PTHR43065:SF16">
    <property type="entry name" value="SENSORY HISTIDINE KINASE_PHOSPHATASE NTRB"/>
    <property type="match status" value="1"/>
</dbReference>
<evidence type="ECO:0000256" key="4">
    <source>
        <dbReference type="ARBA" id="ARBA00022679"/>
    </source>
</evidence>
<dbReference type="Gene3D" id="3.30.450.20">
    <property type="entry name" value="PAS domain"/>
    <property type="match status" value="1"/>
</dbReference>
<dbReference type="InterPro" id="IPR036890">
    <property type="entry name" value="HATPase_C_sf"/>
</dbReference>
<dbReference type="CDD" id="cd00082">
    <property type="entry name" value="HisKA"/>
    <property type="match status" value="1"/>
</dbReference>
<evidence type="ECO:0000256" key="7">
    <source>
        <dbReference type="ARBA" id="ARBA00022801"/>
    </source>
</evidence>
<accession>W7R2A6</accession>
<dbReference type="InterPro" id="IPR005467">
    <property type="entry name" value="His_kinase_dom"/>
</dbReference>
<keyword evidence="10" id="KW-0535">Nitrogen fixation</keyword>
<dbReference type="PANTHER" id="PTHR43065">
    <property type="entry name" value="SENSOR HISTIDINE KINASE"/>
    <property type="match status" value="1"/>
</dbReference>
<keyword evidence="9" id="KW-0902">Two-component regulatory system</keyword>
<dbReference type="GO" id="GO:0016787">
    <property type="term" value="F:hydrolase activity"/>
    <property type="evidence" value="ECO:0007669"/>
    <property type="project" value="UniProtKB-KW"/>
</dbReference>
<keyword evidence="4" id="KW-0808">Transferase</keyword>
<evidence type="ECO:0000256" key="2">
    <source>
        <dbReference type="ARBA" id="ARBA00012438"/>
    </source>
</evidence>
<dbReference type="Gene3D" id="3.30.565.10">
    <property type="entry name" value="Histidine kinase-like ATPase, C-terminal domain"/>
    <property type="match status" value="1"/>
</dbReference>
<dbReference type="SUPFAM" id="SSF47384">
    <property type="entry name" value="Homodimeric domain of signal transducing histidine kinase"/>
    <property type="match status" value="1"/>
</dbReference>
<keyword evidence="3" id="KW-0597">Phosphoprotein</keyword>
<proteinExistence type="predicted"/>
<evidence type="ECO:0000256" key="11">
    <source>
        <dbReference type="ARBA" id="ARBA00037696"/>
    </source>
</evidence>
<dbReference type="InterPro" id="IPR003661">
    <property type="entry name" value="HisK_dim/P_dom"/>
</dbReference>
<dbReference type="InterPro" id="IPR035965">
    <property type="entry name" value="PAS-like_dom_sf"/>
</dbReference>
<keyword evidence="17" id="KW-1185">Reference proteome</keyword>
<organism evidence="16 17">
    <name type="scientific">Catenovulum agarivorans DS-2</name>
    <dbReference type="NCBI Taxonomy" id="1328313"/>
    <lineage>
        <taxon>Bacteria</taxon>
        <taxon>Pseudomonadati</taxon>
        <taxon>Pseudomonadota</taxon>
        <taxon>Gammaproteobacteria</taxon>
        <taxon>Alteromonadales</taxon>
        <taxon>Alteromonadaceae</taxon>
        <taxon>Catenovulum</taxon>
    </lineage>
</organism>
<dbReference type="InterPro" id="IPR036097">
    <property type="entry name" value="HisK_dim/P_sf"/>
</dbReference>
<dbReference type="NCBIfam" id="NF008293">
    <property type="entry name" value="PRK11073.1"/>
    <property type="match status" value="1"/>
</dbReference>
<dbReference type="SMART" id="SM00387">
    <property type="entry name" value="HATPase_c"/>
    <property type="match status" value="1"/>
</dbReference>
<evidence type="ECO:0000259" key="15">
    <source>
        <dbReference type="PROSITE" id="PS50109"/>
    </source>
</evidence>
<dbReference type="SMART" id="SM00091">
    <property type="entry name" value="PAS"/>
    <property type="match status" value="1"/>
</dbReference>
<gene>
    <name evidence="16" type="ORF">DS2_03040</name>
</gene>
<dbReference type="CDD" id="cd00130">
    <property type="entry name" value="PAS"/>
    <property type="match status" value="1"/>
</dbReference>
<dbReference type="InterPro" id="IPR003594">
    <property type="entry name" value="HATPase_dom"/>
</dbReference>
<dbReference type="Pfam" id="PF00989">
    <property type="entry name" value="PAS"/>
    <property type="match status" value="1"/>
</dbReference>
<dbReference type="eggNOG" id="COG3852">
    <property type="taxonomic scope" value="Bacteria"/>
</dbReference>
<comment type="catalytic activity">
    <reaction evidence="1">
        <text>ATP + protein L-histidine = ADP + protein N-phospho-L-histidine.</text>
        <dbReference type="EC" id="2.7.13.3"/>
    </reaction>
</comment>
<comment type="caution">
    <text evidence="16">The sequence shown here is derived from an EMBL/GenBank/DDBJ whole genome shotgun (WGS) entry which is preliminary data.</text>
</comment>
<keyword evidence="5" id="KW-0547">Nucleotide-binding</keyword>
<evidence type="ECO:0000256" key="12">
    <source>
        <dbReference type="ARBA" id="ARBA00039567"/>
    </source>
</evidence>
<dbReference type="InterPro" id="IPR013767">
    <property type="entry name" value="PAS_fold"/>
</dbReference>
<dbReference type="InterPro" id="IPR000014">
    <property type="entry name" value="PAS"/>
</dbReference>
<reference evidence="16 17" key="1">
    <citation type="journal article" date="2014" name="Genome Announc.">
        <title>Draft Genome Sequence of the Agar-Degrading Bacterium Catenovulum sp. Strain DS-2, Isolated from Intestines of Haliotis diversicolor.</title>
        <authorList>
            <person name="Shan D."/>
            <person name="Li X."/>
            <person name="Gu Z."/>
            <person name="Wei G."/>
            <person name="Gao Z."/>
            <person name="Shao Z."/>
        </authorList>
    </citation>
    <scope>NUCLEOTIDE SEQUENCE [LARGE SCALE GENOMIC DNA]</scope>
    <source>
        <strain evidence="16 17">DS-2</strain>
    </source>
</reference>
<keyword evidence="7" id="KW-0378">Hydrolase</keyword>
<dbReference type="Pfam" id="PF00512">
    <property type="entry name" value="HisKA"/>
    <property type="match status" value="1"/>
</dbReference>
<evidence type="ECO:0000256" key="3">
    <source>
        <dbReference type="ARBA" id="ARBA00022553"/>
    </source>
</evidence>
<name>W7R2A6_9ALTE</name>
<dbReference type="SMART" id="SM00388">
    <property type="entry name" value="HisKA"/>
    <property type="match status" value="1"/>
</dbReference>
<evidence type="ECO:0000256" key="6">
    <source>
        <dbReference type="ARBA" id="ARBA00022777"/>
    </source>
</evidence>
<keyword evidence="6" id="KW-0418">Kinase</keyword>
<evidence type="ECO:0000313" key="17">
    <source>
        <dbReference type="Proteomes" id="UP000019276"/>
    </source>
</evidence>
<evidence type="ECO:0000313" key="16">
    <source>
        <dbReference type="EMBL" id="EWH11765.1"/>
    </source>
</evidence>
<dbReference type="PROSITE" id="PS50109">
    <property type="entry name" value="HIS_KIN"/>
    <property type="match status" value="1"/>
</dbReference>
<dbReference type="AlphaFoldDB" id="W7R2A6"/>
<dbReference type="InterPro" id="IPR004358">
    <property type="entry name" value="Sig_transdc_His_kin-like_C"/>
</dbReference>
<dbReference type="EMBL" id="ARZY01000003">
    <property type="protein sequence ID" value="EWH11765.1"/>
    <property type="molecule type" value="Genomic_DNA"/>
</dbReference>
<evidence type="ECO:0000256" key="5">
    <source>
        <dbReference type="ARBA" id="ARBA00022741"/>
    </source>
</evidence>
<evidence type="ECO:0000256" key="13">
    <source>
        <dbReference type="ARBA" id="ARBA00042313"/>
    </source>
</evidence>
<evidence type="ECO:0000256" key="9">
    <source>
        <dbReference type="ARBA" id="ARBA00023012"/>
    </source>
</evidence>
<keyword evidence="8" id="KW-0067">ATP-binding</keyword>
<dbReference type="GO" id="GO:0000155">
    <property type="term" value="F:phosphorelay sensor kinase activity"/>
    <property type="evidence" value="ECO:0007669"/>
    <property type="project" value="InterPro"/>
</dbReference>
<evidence type="ECO:0000256" key="10">
    <source>
        <dbReference type="ARBA" id="ARBA00023231"/>
    </source>
</evidence>
<evidence type="ECO:0000256" key="8">
    <source>
        <dbReference type="ARBA" id="ARBA00022840"/>
    </source>
</evidence>